<organism evidence="4 5">
    <name type="scientific">Paenibacillus thalictri</name>
    <dbReference type="NCBI Taxonomy" id="2527873"/>
    <lineage>
        <taxon>Bacteria</taxon>
        <taxon>Bacillati</taxon>
        <taxon>Bacillota</taxon>
        <taxon>Bacilli</taxon>
        <taxon>Bacillales</taxon>
        <taxon>Paenibacillaceae</taxon>
        <taxon>Paenibacillus</taxon>
    </lineage>
</organism>
<gene>
    <name evidence="4" type="ORF">EYB31_04945</name>
</gene>
<reference evidence="4 5" key="1">
    <citation type="submission" date="2019-02" db="EMBL/GenBank/DDBJ databases">
        <title>Paenibacillus sp. nov., isolated from surface-sterilized tissue of Thalictrum simplex L.</title>
        <authorList>
            <person name="Tuo L."/>
        </authorList>
    </citation>
    <scope>NUCLEOTIDE SEQUENCE [LARGE SCALE GENOMIC DNA]</scope>
    <source>
        <strain evidence="4 5">N2SHLJ1</strain>
    </source>
</reference>
<dbReference type="InterPro" id="IPR011701">
    <property type="entry name" value="MFS"/>
</dbReference>
<feature type="transmembrane region" description="Helical" evidence="3">
    <location>
        <begin position="142"/>
        <end position="164"/>
    </location>
</feature>
<evidence type="ECO:0000256" key="1">
    <source>
        <dbReference type="ARBA" id="ARBA00004651"/>
    </source>
</evidence>
<evidence type="ECO:0000313" key="4">
    <source>
        <dbReference type="EMBL" id="TBL80578.1"/>
    </source>
</evidence>
<dbReference type="OrthoDB" id="9810492at2"/>
<feature type="transmembrane region" description="Helical" evidence="3">
    <location>
        <begin position="79"/>
        <end position="96"/>
    </location>
</feature>
<comment type="caution">
    <text evidence="4">The sequence shown here is derived from an EMBL/GenBank/DDBJ whole genome shotgun (WGS) entry which is preliminary data.</text>
</comment>
<feature type="transmembrane region" description="Helical" evidence="3">
    <location>
        <begin position="262"/>
        <end position="281"/>
    </location>
</feature>
<keyword evidence="3" id="KW-0472">Membrane</keyword>
<feature type="transmembrane region" description="Helical" evidence="3">
    <location>
        <begin position="176"/>
        <end position="196"/>
    </location>
</feature>
<feature type="transmembrane region" description="Helical" evidence="3">
    <location>
        <begin position="345"/>
        <end position="369"/>
    </location>
</feature>
<dbReference type="PANTHER" id="PTHR23520:SF5">
    <property type="entry name" value="TRANSPORTER, PUTATIVE (AFU_ORTHOLOGUE AFUA_3G04000)-RELATED"/>
    <property type="match status" value="1"/>
</dbReference>
<evidence type="ECO:0000256" key="2">
    <source>
        <dbReference type="SAM" id="MobiDB-lite"/>
    </source>
</evidence>
<feature type="transmembrane region" description="Helical" evidence="3">
    <location>
        <begin position="441"/>
        <end position="461"/>
    </location>
</feature>
<dbReference type="PANTHER" id="PTHR23520">
    <property type="entry name" value="TRANSPORTER, PUTATIVE (AFU_ORTHOLOGUE AFUA_3G04000)-RELATED"/>
    <property type="match status" value="1"/>
</dbReference>
<dbReference type="InterPro" id="IPR036259">
    <property type="entry name" value="MFS_trans_sf"/>
</dbReference>
<accession>A0A4Q9DXQ2</accession>
<dbReference type="Pfam" id="PF07690">
    <property type="entry name" value="MFS_1"/>
    <property type="match status" value="1"/>
</dbReference>
<comment type="subcellular location">
    <subcellularLocation>
        <location evidence="1">Cell membrane</location>
        <topology evidence="1">Multi-pass membrane protein</topology>
    </subcellularLocation>
</comment>
<feature type="transmembrane region" description="Helical" evidence="3">
    <location>
        <begin position="287"/>
        <end position="309"/>
    </location>
</feature>
<keyword evidence="3" id="KW-1133">Transmembrane helix</keyword>
<keyword evidence="3" id="KW-0812">Transmembrane</keyword>
<dbReference type="SUPFAM" id="SSF103473">
    <property type="entry name" value="MFS general substrate transporter"/>
    <property type="match status" value="1"/>
</dbReference>
<feature type="region of interest" description="Disordered" evidence="2">
    <location>
        <begin position="206"/>
        <end position="231"/>
    </location>
</feature>
<feature type="transmembrane region" description="Helical" evidence="3">
    <location>
        <begin position="376"/>
        <end position="395"/>
    </location>
</feature>
<evidence type="ECO:0000256" key="3">
    <source>
        <dbReference type="SAM" id="Phobius"/>
    </source>
</evidence>
<proteinExistence type="predicted"/>
<dbReference type="Gene3D" id="1.20.1250.20">
    <property type="entry name" value="MFS general substrate transporter like domains"/>
    <property type="match status" value="2"/>
</dbReference>
<feature type="transmembrane region" description="Helical" evidence="3">
    <location>
        <begin position="467"/>
        <end position="487"/>
    </location>
</feature>
<dbReference type="GO" id="GO:0022857">
    <property type="term" value="F:transmembrane transporter activity"/>
    <property type="evidence" value="ECO:0007669"/>
    <property type="project" value="InterPro"/>
</dbReference>
<feature type="compositionally biased region" description="Basic and acidic residues" evidence="2">
    <location>
        <begin position="206"/>
        <end position="215"/>
    </location>
</feature>
<name>A0A4Q9DXQ2_9BACL</name>
<dbReference type="RefSeq" id="WP_131012179.1">
    <property type="nucleotide sequence ID" value="NZ_SIRE01000004.1"/>
</dbReference>
<feature type="transmembrane region" description="Helical" evidence="3">
    <location>
        <begin position="316"/>
        <end position="339"/>
    </location>
</feature>
<evidence type="ECO:0000313" key="5">
    <source>
        <dbReference type="Proteomes" id="UP000293142"/>
    </source>
</evidence>
<dbReference type="Proteomes" id="UP000293142">
    <property type="component" value="Unassembled WGS sequence"/>
</dbReference>
<keyword evidence="5" id="KW-1185">Reference proteome</keyword>
<feature type="transmembrane region" description="Helical" evidence="3">
    <location>
        <begin position="401"/>
        <end position="420"/>
    </location>
</feature>
<dbReference type="AlphaFoldDB" id="A0A4Q9DXQ2"/>
<dbReference type="EMBL" id="SIRE01000004">
    <property type="protein sequence ID" value="TBL80578.1"/>
    <property type="molecule type" value="Genomic_DNA"/>
</dbReference>
<feature type="transmembrane region" description="Helical" evidence="3">
    <location>
        <begin position="45"/>
        <end position="67"/>
    </location>
</feature>
<protein>
    <submittedName>
        <fullName evidence="4">MFS transporter</fullName>
    </submittedName>
</protein>
<dbReference type="GO" id="GO:0005886">
    <property type="term" value="C:plasma membrane"/>
    <property type="evidence" value="ECO:0007669"/>
    <property type="project" value="UniProtKB-SubCell"/>
</dbReference>
<sequence length="496" mass="53024">MIHFKNGFASHPTLKLLQLSALIRSMCQGIALVSTSLYLKELGWSGGTVGLLFAAAGLFRTLASSFAGELNGFLGPKRYLLLFEALTGAAALTIMLTNSGIALCAAVICAGFGMGHTGSGGPAAPIERRWIGAFGRIHANSIFGVNALLSYWGLSIGSLFAALTPYLQPIWPGAQAYRPLFGLIAAFSLAGILLLINIRGGERRKTDAPIDERGHAGGVQPPPSDAKTRTRDSHTLELGAIHDEPKRIQDAAPSPKPRKANIFSLLTVVFAVLLALSFPLWDRKFPLGAALVPVSVLGLLVLASVIRAWRGPRDELLTLVHLLNSIAVALTGTMTSYWLAVKFEVPAYSIGLVISVSYFLTGIVSLLIVHASNKFGAVKPVVTLQLAGALCVLALPWTPWFWAAAVLNAGGTMLNLGTRGSRAAVMNEQTKRSKRTWRSRATSFLLRLGTILWPGAFGHLIDAGEFALPFYIAGFVQVVSTIWYGAIHRSAKLPPK</sequence>